<evidence type="ECO:0000313" key="2">
    <source>
        <dbReference type="Proteomes" id="UP000648239"/>
    </source>
</evidence>
<proteinExistence type="predicted"/>
<dbReference type="SUPFAM" id="SSF48452">
    <property type="entry name" value="TPR-like"/>
    <property type="match status" value="1"/>
</dbReference>
<dbReference type="InterPro" id="IPR011990">
    <property type="entry name" value="TPR-like_helical_dom_sf"/>
</dbReference>
<name>A0A8J6Y3B4_9BACT</name>
<dbReference type="Proteomes" id="UP000648239">
    <property type="component" value="Unassembled WGS sequence"/>
</dbReference>
<feature type="non-terminal residue" evidence="1">
    <location>
        <position position="1"/>
    </location>
</feature>
<comment type="caution">
    <text evidence="1">The sequence shown here is derived from an EMBL/GenBank/DDBJ whole genome shotgun (WGS) entry which is preliminary data.</text>
</comment>
<dbReference type="AlphaFoldDB" id="A0A8J6Y3B4"/>
<dbReference type="Gene3D" id="1.25.40.10">
    <property type="entry name" value="Tetratricopeptide repeat domain"/>
    <property type="match status" value="1"/>
</dbReference>
<sequence length="202" mass="22346">RGLLRYAVQDLEQARYLLQEALGKLDDGEENWAAHAVIEHELGWLSRDGGDLEHGEMLLRSALNAARQTGRDDLIAQCASGLAGVVIDTGMFQLSLDLHDEAIEAYKQIGQDQYARYVRSNKGVLLMELGDLGTARTSLEEVFKESEQAGDEFIMIPVASNLGNLEFLAGNPQKAEDWYSRLPESASEQQGFAAFNRGRMSL</sequence>
<dbReference type="EMBL" id="JACXWD010000131">
    <property type="protein sequence ID" value="MBD3869617.1"/>
    <property type="molecule type" value="Genomic_DNA"/>
</dbReference>
<accession>A0A8J6Y3B4</accession>
<gene>
    <name evidence="1" type="ORF">IFK94_15965</name>
</gene>
<protein>
    <recommendedName>
        <fullName evidence="3">MalT-like TPR region domain-containing protein</fullName>
    </recommendedName>
</protein>
<reference evidence="1 2" key="1">
    <citation type="submission" date="2020-08" db="EMBL/GenBank/DDBJ databases">
        <title>Acidobacteriota in marine sediments use diverse sulfur dissimilation pathways.</title>
        <authorList>
            <person name="Wasmund K."/>
        </authorList>
    </citation>
    <scope>NUCLEOTIDE SEQUENCE [LARGE SCALE GENOMIC DNA]</scope>
    <source>
        <strain evidence="1">MAG AM4</strain>
    </source>
</reference>
<evidence type="ECO:0000313" key="1">
    <source>
        <dbReference type="EMBL" id="MBD3869617.1"/>
    </source>
</evidence>
<organism evidence="1 2">
    <name type="scientific">Candidatus Polarisedimenticola svalbardensis</name>
    <dbReference type="NCBI Taxonomy" id="2886004"/>
    <lineage>
        <taxon>Bacteria</taxon>
        <taxon>Pseudomonadati</taxon>
        <taxon>Acidobacteriota</taxon>
        <taxon>Candidatus Polarisedimenticolia</taxon>
        <taxon>Candidatus Polarisedimenticolales</taxon>
        <taxon>Candidatus Polarisedimenticolaceae</taxon>
        <taxon>Candidatus Polarisedimenticola</taxon>
    </lineage>
</organism>
<evidence type="ECO:0008006" key="3">
    <source>
        <dbReference type="Google" id="ProtNLM"/>
    </source>
</evidence>